<evidence type="ECO:0000256" key="7">
    <source>
        <dbReference type="SAM" id="Phobius"/>
    </source>
</evidence>
<evidence type="ECO:0000313" key="8">
    <source>
        <dbReference type="EMBL" id="PPE65725.1"/>
    </source>
</evidence>
<dbReference type="CDD" id="cd07984">
    <property type="entry name" value="LPLAT_LABLAT-like"/>
    <property type="match status" value="1"/>
</dbReference>
<reference evidence="8 9" key="1">
    <citation type="submission" date="2018-02" db="EMBL/GenBank/DDBJ databases">
        <title>Reclassifiation of [Polyangium] brachysporum DSM 7029 as Guopingzhaonella breviflexa gen. nov., sp. nov., a member of the family Comamonadaceae.</title>
        <authorList>
            <person name="Tang B."/>
        </authorList>
    </citation>
    <scope>NUCLEOTIDE SEQUENCE [LARGE SCALE GENOMIC DNA]</scope>
    <source>
        <strain evidence="8 9">BCRC 80649</strain>
    </source>
</reference>
<keyword evidence="4 8" id="KW-0808">Transferase</keyword>
<name>A0A2S5SSK2_9BURK</name>
<accession>A0A2S5SSK2</accession>
<dbReference type="Proteomes" id="UP000238605">
    <property type="component" value="Unassembled WGS sequence"/>
</dbReference>
<evidence type="ECO:0000256" key="2">
    <source>
        <dbReference type="ARBA" id="ARBA00022475"/>
    </source>
</evidence>
<keyword evidence="7" id="KW-0812">Transmembrane</keyword>
<keyword evidence="3" id="KW-0997">Cell inner membrane</keyword>
<comment type="caution">
    <text evidence="8">The sequence shown here is derived from an EMBL/GenBank/DDBJ whole genome shotgun (WGS) entry which is preliminary data.</text>
</comment>
<dbReference type="InterPro" id="IPR004960">
    <property type="entry name" value="LipA_acyltrans"/>
</dbReference>
<evidence type="ECO:0000256" key="5">
    <source>
        <dbReference type="ARBA" id="ARBA00023136"/>
    </source>
</evidence>
<evidence type="ECO:0000256" key="4">
    <source>
        <dbReference type="ARBA" id="ARBA00022679"/>
    </source>
</evidence>
<dbReference type="NCBIfam" id="NF006487">
    <property type="entry name" value="PRK08905.1"/>
    <property type="match status" value="1"/>
</dbReference>
<keyword evidence="2" id="KW-1003">Cell membrane</keyword>
<dbReference type="GO" id="GO:0009247">
    <property type="term" value="P:glycolipid biosynthetic process"/>
    <property type="evidence" value="ECO:0007669"/>
    <property type="project" value="UniProtKB-ARBA"/>
</dbReference>
<feature type="transmembrane region" description="Helical" evidence="7">
    <location>
        <begin position="33"/>
        <end position="52"/>
    </location>
</feature>
<dbReference type="Pfam" id="PF03279">
    <property type="entry name" value="Lip_A_acyltrans"/>
    <property type="match status" value="1"/>
</dbReference>
<protein>
    <submittedName>
        <fullName evidence="8">Lipid A biosynthesis acyltransferase</fullName>
    </submittedName>
</protein>
<evidence type="ECO:0000313" key="9">
    <source>
        <dbReference type="Proteomes" id="UP000238605"/>
    </source>
</evidence>
<sequence length="309" mass="34264">MLAPLHRPASCSLTRRWTHYRNMQFLFRVLSRWPLWLLHWIGGGLGWLAYALSPSYRRRFRANAAQAGLPWSAVRPAVAQAGRMAAELPWLWMRPHDADLGARARVEGADCVDAAHRAGRGLIFLTPHLGCFEVTAQVYAERFGERYGALTALYRPPRKAALRDLVDTARHRPGLKTAPATLAGVRQMIRALKAGEAVGLLPDQVPPEGMGVWAPFFGKPAYTMTLAARLAHQTGAHIVLAWGERLPRGAGYVVRFSPLEEAVPHEAESAAACINRAMERLILQCPGQYLWGYHRYKNPRTAPADGVLA</sequence>
<dbReference type="AlphaFoldDB" id="A0A2S5SSK2"/>
<organism evidence="8 9">
    <name type="scientific">Caldimonas caldifontis</name>
    <dbReference type="NCBI Taxonomy" id="1452508"/>
    <lineage>
        <taxon>Bacteria</taxon>
        <taxon>Pseudomonadati</taxon>
        <taxon>Pseudomonadota</taxon>
        <taxon>Betaproteobacteria</taxon>
        <taxon>Burkholderiales</taxon>
        <taxon>Sphaerotilaceae</taxon>
        <taxon>Caldimonas</taxon>
    </lineage>
</organism>
<keyword evidence="9" id="KW-1185">Reference proteome</keyword>
<keyword evidence="6 8" id="KW-0012">Acyltransferase</keyword>
<dbReference type="RefSeq" id="WP_104303059.1">
    <property type="nucleotide sequence ID" value="NZ_PSNX01000011.1"/>
</dbReference>
<evidence type="ECO:0000256" key="6">
    <source>
        <dbReference type="ARBA" id="ARBA00023315"/>
    </source>
</evidence>
<evidence type="ECO:0000256" key="1">
    <source>
        <dbReference type="ARBA" id="ARBA00004533"/>
    </source>
</evidence>
<gene>
    <name evidence="8" type="ORF">C1704_12455</name>
</gene>
<keyword evidence="5 7" id="KW-0472">Membrane</keyword>
<keyword evidence="7" id="KW-1133">Transmembrane helix</keyword>
<dbReference type="PIRSF" id="PIRSF026649">
    <property type="entry name" value="MsbB"/>
    <property type="match status" value="1"/>
</dbReference>
<proteinExistence type="predicted"/>
<dbReference type="PANTHER" id="PTHR30606:SF10">
    <property type="entry name" value="PHOSPHATIDYLINOSITOL MANNOSIDE ACYLTRANSFERASE"/>
    <property type="match status" value="1"/>
</dbReference>
<comment type="subcellular location">
    <subcellularLocation>
        <location evidence="1">Cell inner membrane</location>
    </subcellularLocation>
</comment>
<evidence type="ECO:0000256" key="3">
    <source>
        <dbReference type="ARBA" id="ARBA00022519"/>
    </source>
</evidence>
<dbReference type="PANTHER" id="PTHR30606">
    <property type="entry name" value="LIPID A BIOSYNTHESIS LAUROYL ACYLTRANSFERASE"/>
    <property type="match status" value="1"/>
</dbReference>
<dbReference type="GO" id="GO:0016746">
    <property type="term" value="F:acyltransferase activity"/>
    <property type="evidence" value="ECO:0007669"/>
    <property type="project" value="UniProtKB-KW"/>
</dbReference>
<dbReference type="GO" id="GO:0005886">
    <property type="term" value="C:plasma membrane"/>
    <property type="evidence" value="ECO:0007669"/>
    <property type="project" value="UniProtKB-SubCell"/>
</dbReference>
<dbReference type="OrthoDB" id="8524027at2"/>
<dbReference type="EMBL" id="PSNX01000011">
    <property type="protein sequence ID" value="PPE65725.1"/>
    <property type="molecule type" value="Genomic_DNA"/>
</dbReference>